<name>A0A7J0GVH7_9ERIC</name>
<comment type="caution">
    <text evidence="1">The sequence shown here is derived from an EMBL/GenBank/DDBJ whole genome shotgun (WGS) entry which is preliminary data.</text>
</comment>
<keyword evidence="2" id="KW-1185">Reference proteome</keyword>
<proteinExistence type="predicted"/>
<dbReference type="AlphaFoldDB" id="A0A7J0GVH7"/>
<evidence type="ECO:0000313" key="1">
    <source>
        <dbReference type="EMBL" id="GFZ14855.1"/>
    </source>
</evidence>
<gene>
    <name evidence="1" type="ORF">Acr_24g0010450</name>
</gene>
<organism evidence="1 2">
    <name type="scientific">Actinidia rufa</name>
    <dbReference type="NCBI Taxonomy" id="165716"/>
    <lineage>
        <taxon>Eukaryota</taxon>
        <taxon>Viridiplantae</taxon>
        <taxon>Streptophyta</taxon>
        <taxon>Embryophyta</taxon>
        <taxon>Tracheophyta</taxon>
        <taxon>Spermatophyta</taxon>
        <taxon>Magnoliopsida</taxon>
        <taxon>eudicotyledons</taxon>
        <taxon>Gunneridae</taxon>
        <taxon>Pentapetalae</taxon>
        <taxon>asterids</taxon>
        <taxon>Ericales</taxon>
        <taxon>Actinidiaceae</taxon>
        <taxon>Actinidia</taxon>
    </lineage>
</organism>
<dbReference type="EMBL" id="BJWL01000024">
    <property type="protein sequence ID" value="GFZ14855.1"/>
    <property type="molecule type" value="Genomic_DNA"/>
</dbReference>
<dbReference type="Proteomes" id="UP000585474">
    <property type="component" value="Unassembled WGS sequence"/>
</dbReference>
<evidence type="ECO:0000313" key="2">
    <source>
        <dbReference type="Proteomes" id="UP000585474"/>
    </source>
</evidence>
<sequence length="176" mass="18648">MGADEGVQTVVGIEKDNKVVSDDSSDDNASLVNLSDDEKKIEYPVFVKERDMKSPRLVVGMIFPNAKIKGRLQLLALETRKGKAVASSTHNKGKYVVVADGHKGKAVVAGTQEGSMKLTRLGSGMFRTRQKSGRLAVTEASSGASCGTKGQVPIVKRCPKNSSGLGTNSRANNLVS</sequence>
<protein>
    <submittedName>
        <fullName evidence="1">Uncharacterized protein</fullName>
    </submittedName>
</protein>
<accession>A0A7J0GVH7</accession>
<reference evidence="1 2" key="1">
    <citation type="submission" date="2019-07" db="EMBL/GenBank/DDBJ databases">
        <title>De Novo Assembly of kiwifruit Actinidia rufa.</title>
        <authorList>
            <person name="Sugita-Konishi S."/>
            <person name="Sato K."/>
            <person name="Mori E."/>
            <person name="Abe Y."/>
            <person name="Kisaki G."/>
            <person name="Hamano K."/>
            <person name="Suezawa K."/>
            <person name="Otani M."/>
            <person name="Fukuda T."/>
            <person name="Manabe T."/>
            <person name="Gomi K."/>
            <person name="Tabuchi M."/>
            <person name="Akimitsu K."/>
            <person name="Kataoka I."/>
        </authorList>
    </citation>
    <scope>NUCLEOTIDE SEQUENCE [LARGE SCALE GENOMIC DNA]</scope>
    <source>
        <strain evidence="2">cv. Fuchu</strain>
    </source>
</reference>